<dbReference type="AlphaFoldDB" id="A0A1J4JFM2"/>
<dbReference type="Pfam" id="PF01189">
    <property type="entry name" value="Methyltr_RsmB-F"/>
    <property type="match status" value="1"/>
</dbReference>
<dbReference type="PRINTS" id="PR02008">
    <property type="entry name" value="RCMTFAMILY"/>
</dbReference>
<name>A0A1J4JFM2_9EUKA</name>
<evidence type="ECO:0000256" key="8">
    <source>
        <dbReference type="ARBA" id="ARBA00022884"/>
    </source>
</evidence>
<keyword evidence="7" id="KW-0819">tRNA processing</keyword>
<evidence type="ECO:0000256" key="10">
    <source>
        <dbReference type="PROSITE-ProRule" id="PRU01023"/>
    </source>
</evidence>
<dbReference type="PRINTS" id="PR02011">
    <property type="entry name" value="RCMTNCL1"/>
</dbReference>
<evidence type="ECO:0000256" key="6">
    <source>
        <dbReference type="ARBA" id="ARBA00022691"/>
    </source>
</evidence>
<dbReference type="PANTHER" id="PTHR22808">
    <property type="entry name" value="NCL1 YEAST -RELATED NOL1/NOP2/FMU SUN DOMAIN-CONTAINING"/>
    <property type="match status" value="1"/>
</dbReference>
<dbReference type="Gene3D" id="3.40.50.150">
    <property type="entry name" value="Vaccinia Virus protein VP39"/>
    <property type="match status" value="1"/>
</dbReference>
<evidence type="ECO:0000259" key="12">
    <source>
        <dbReference type="PROSITE" id="PS51686"/>
    </source>
</evidence>
<feature type="binding site" evidence="10">
    <location>
        <begin position="172"/>
        <end position="178"/>
    </location>
    <ligand>
        <name>S-adenosyl-L-methionine</name>
        <dbReference type="ChEBI" id="CHEBI:59789"/>
    </ligand>
</feature>
<dbReference type="PROSITE" id="PS51686">
    <property type="entry name" value="SAM_MT_RSMB_NOP"/>
    <property type="match status" value="1"/>
</dbReference>
<keyword evidence="14" id="KW-1185">Reference proteome</keyword>
<comment type="caution">
    <text evidence="10">Lacks conserved residue(s) required for the propagation of feature annotation.</text>
</comment>
<dbReference type="CDD" id="cd02440">
    <property type="entry name" value="AdoMet_MTases"/>
    <property type="match status" value="1"/>
</dbReference>
<evidence type="ECO:0000256" key="1">
    <source>
        <dbReference type="ARBA" id="ARBA00004123"/>
    </source>
</evidence>
<dbReference type="PANTHER" id="PTHR22808:SF1">
    <property type="entry name" value="RNA CYTOSINE-C(5)-METHYLTRANSFERASE NSUN2-RELATED"/>
    <property type="match status" value="1"/>
</dbReference>
<evidence type="ECO:0000256" key="4">
    <source>
        <dbReference type="ARBA" id="ARBA00022603"/>
    </source>
</evidence>
<protein>
    <submittedName>
        <fullName evidence="13">NOL1/NOP2/sun family protein</fullName>
    </submittedName>
</protein>
<evidence type="ECO:0000313" key="14">
    <source>
        <dbReference type="Proteomes" id="UP000179807"/>
    </source>
</evidence>
<evidence type="ECO:0000256" key="7">
    <source>
        <dbReference type="ARBA" id="ARBA00022694"/>
    </source>
</evidence>
<feature type="domain" description="SAM-dependent MTase RsmB/NOP-type" evidence="12">
    <location>
        <begin position="71"/>
        <end position="439"/>
    </location>
</feature>
<keyword evidence="8 10" id="KW-0694">RNA-binding</keyword>
<proteinExistence type="inferred from homology"/>
<keyword evidence="6 10" id="KW-0949">S-adenosyl-L-methionine</keyword>
<dbReference type="InterPro" id="IPR029063">
    <property type="entry name" value="SAM-dependent_MTases_sf"/>
</dbReference>
<feature type="active site" description="Nucleophile" evidence="10">
    <location>
        <position position="295"/>
    </location>
</feature>
<dbReference type="InterPro" id="IPR001678">
    <property type="entry name" value="MeTrfase_RsmB-F_NOP2_dom"/>
</dbReference>
<dbReference type="GeneID" id="94845114"/>
<keyword evidence="3" id="KW-0820">tRNA-binding</keyword>
<comment type="subcellular location">
    <subcellularLocation>
        <location evidence="1">Nucleus</location>
    </subcellularLocation>
</comment>
<evidence type="ECO:0000313" key="13">
    <source>
        <dbReference type="EMBL" id="OHS97946.1"/>
    </source>
</evidence>
<evidence type="ECO:0000256" key="9">
    <source>
        <dbReference type="ARBA" id="ARBA00023242"/>
    </source>
</evidence>
<sequence length="649" mass="73791">MKKHSILNFQMGHFKGKRKNKNPPQQRKSVEYGYVPPAFIDYYRHQFVPEVLSEDEFNEMVEYFRKPLCHTFRLIESPHSEHLKKELESFSSDLIAKNITLEKVDFLSEIFGTIYRLSADKPTLRREPALKDFRDWLNLHMRLGNLVRQELVSMVPPYFLDLHNDHRVLDVAAAPGSKTSQILNFVTNGLLVANDVSVTRCTTLVHNINRLETAQAIVTSYPAQYIPIDAFGASSFDRILCDVPCSGDGTLRKNPDASVKFNLENGASLHSIQRAILIRALKLLKKGGRIVYSTCSLNPIEDEAVINSVVKASNGTVKILDVSAEFPNMKRSKGMKSWKVLCEQKEPTMYPGWRFIPNQNNINKEDNSSNDDSNTENENPGEKHGNNRNKKSSNKGNTKKEINESEFDDTVVEGIENCMRFFPHQNDTGGFFITVLQKIDEYDIEEPKLPHKPIFNWREHPFIPLMNVSPETAEHLKESFGLDQEFIDNCFVRDEKMIRNIFYCSNNAASLVKTVDPNILRAVACGTRVFTWKEFSDSRAVKAVPCIEGSSMLIPFIKKRKVEISDNDMKLLIRAGNDGLPFNTLQVGSEIADNSIGSMFFHIPGTRIAYGGLRMKDKVIMYVKKDVMETEVGRIECECSAAKNKKEAE</sequence>
<dbReference type="InterPro" id="IPR023267">
    <property type="entry name" value="RCMT"/>
</dbReference>
<keyword evidence="4 10" id="KW-0489">Methyltransferase</keyword>
<dbReference type="InterPro" id="IPR018314">
    <property type="entry name" value="RsmB/NOL1/NOP2-like_CS"/>
</dbReference>
<dbReference type="GO" id="GO:0005634">
    <property type="term" value="C:nucleus"/>
    <property type="evidence" value="ECO:0007669"/>
    <property type="project" value="UniProtKB-SubCell"/>
</dbReference>
<feature type="binding site" evidence="10">
    <location>
        <position position="195"/>
    </location>
    <ligand>
        <name>S-adenosyl-L-methionine</name>
        <dbReference type="ChEBI" id="CHEBI:59789"/>
    </ligand>
</feature>
<organism evidence="13 14">
    <name type="scientific">Tritrichomonas foetus</name>
    <dbReference type="NCBI Taxonomy" id="1144522"/>
    <lineage>
        <taxon>Eukaryota</taxon>
        <taxon>Metamonada</taxon>
        <taxon>Parabasalia</taxon>
        <taxon>Tritrichomonadida</taxon>
        <taxon>Tritrichomonadidae</taxon>
        <taxon>Tritrichomonas</taxon>
    </lineage>
</organism>
<dbReference type="SUPFAM" id="SSF53335">
    <property type="entry name" value="S-adenosyl-L-methionine-dependent methyltransferases"/>
    <property type="match status" value="1"/>
</dbReference>
<dbReference type="VEuPathDB" id="TrichDB:TRFO_35709"/>
<evidence type="ECO:0000256" key="2">
    <source>
        <dbReference type="ARBA" id="ARBA00007494"/>
    </source>
</evidence>
<feature type="binding site" evidence="10">
    <location>
        <position position="242"/>
    </location>
    <ligand>
        <name>S-adenosyl-L-methionine</name>
        <dbReference type="ChEBI" id="CHEBI:59789"/>
    </ligand>
</feature>
<evidence type="ECO:0000256" key="5">
    <source>
        <dbReference type="ARBA" id="ARBA00022679"/>
    </source>
</evidence>
<dbReference type="PROSITE" id="PS01153">
    <property type="entry name" value="NOL1_NOP2_SUN"/>
    <property type="match status" value="1"/>
</dbReference>
<reference evidence="13" key="1">
    <citation type="submission" date="2016-10" db="EMBL/GenBank/DDBJ databases">
        <authorList>
            <person name="Benchimol M."/>
            <person name="Almeida L.G."/>
            <person name="Vasconcelos A.T."/>
            <person name="Perreira-Neves A."/>
            <person name="Rosa I.A."/>
            <person name="Tasca T."/>
            <person name="Bogo M.R."/>
            <person name="de Souza W."/>
        </authorList>
    </citation>
    <scope>NUCLEOTIDE SEQUENCE [LARGE SCALE GENOMIC DNA]</scope>
    <source>
        <strain evidence="13">K</strain>
    </source>
</reference>
<comment type="similarity">
    <text evidence="2 10">Belongs to the class I-like SAM-binding methyltransferase superfamily. RsmB/NOP family.</text>
</comment>
<comment type="caution">
    <text evidence="13">The sequence shown here is derived from an EMBL/GenBank/DDBJ whole genome shotgun (WGS) entry which is preliminary data.</text>
</comment>
<gene>
    <name evidence="13" type="ORF">TRFO_35709</name>
</gene>
<dbReference type="InterPro" id="IPR049560">
    <property type="entry name" value="MeTrfase_RsmB-F_NOP2_cat"/>
</dbReference>
<keyword evidence="9" id="KW-0539">Nucleus</keyword>
<evidence type="ECO:0000256" key="11">
    <source>
        <dbReference type="SAM" id="MobiDB-lite"/>
    </source>
</evidence>
<dbReference type="InterPro" id="IPR023270">
    <property type="entry name" value="RCMT_NCL1"/>
</dbReference>
<dbReference type="GO" id="GO:0000049">
    <property type="term" value="F:tRNA binding"/>
    <property type="evidence" value="ECO:0007669"/>
    <property type="project" value="UniProtKB-KW"/>
</dbReference>
<dbReference type="RefSeq" id="XP_068351083.1">
    <property type="nucleotide sequence ID" value="XM_068510410.1"/>
</dbReference>
<dbReference type="GO" id="GO:0030488">
    <property type="term" value="P:tRNA methylation"/>
    <property type="evidence" value="ECO:0007669"/>
    <property type="project" value="UniProtKB-ARBA"/>
</dbReference>
<evidence type="ECO:0000256" key="3">
    <source>
        <dbReference type="ARBA" id="ARBA00022555"/>
    </source>
</evidence>
<feature type="region of interest" description="Disordered" evidence="11">
    <location>
        <begin position="352"/>
        <end position="405"/>
    </location>
</feature>
<dbReference type="GO" id="GO:0016428">
    <property type="term" value="F:tRNA (cytidine-5-)-methyltransferase activity"/>
    <property type="evidence" value="ECO:0007669"/>
    <property type="project" value="InterPro"/>
</dbReference>
<dbReference type="EMBL" id="MLAK01001083">
    <property type="protein sequence ID" value="OHS97946.1"/>
    <property type="molecule type" value="Genomic_DNA"/>
</dbReference>
<keyword evidence="5 10" id="KW-0808">Transferase</keyword>
<dbReference type="OrthoDB" id="6093671at2759"/>
<dbReference type="Proteomes" id="UP000179807">
    <property type="component" value="Unassembled WGS sequence"/>
</dbReference>
<accession>A0A1J4JFM2</accession>